<organism evidence="1 2">
    <name type="scientific">Funneliformis mosseae</name>
    <name type="common">Endomycorrhizal fungus</name>
    <name type="synonym">Glomus mosseae</name>
    <dbReference type="NCBI Taxonomy" id="27381"/>
    <lineage>
        <taxon>Eukaryota</taxon>
        <taxon>Fungi</taxon>
        <taxon>Fungi incertae sedis</taxon>
        <taxon>Mucoromycota</taxon>
        <taxon>Glomeromycotina</taxon>
        <taxon>Glomeromycetes</taxon>
        <taxon>Glomerales</taxon>
        <taxon>Glomeraceae</taxon>
        <taxon>Funneliformis</taxon>
    </lineage>
</organism>
<reference evidence="1" key="1">
    <citation type="submission" date="2021-06" db="EMBL/GenBank/DDBJ databases">
        <authorList>
            <person name="Kallberg Y."/>
            <person name="Tangrot J."/>
            <person name="Rosling A."/>
        </authorList>
    </citation>
    <scope>NUCLEOTIDE SEQUENCE</scope>
    <source>
        <strain evidence="1">87-6 pot B 2015</strain>
    </source>
</reference>
<dbReference type="InterPro" id="IPR038213">
    <property type="entry name" value="IFI6/IFI27-like_sf"/>
</dbReference>
<dbReference type="EMBL" id="CAJVPP010008201">
    <property type="protein sequence ID" value="CAG8695074.1"/>
    <property type="molecule type" value="Genomic_DNA"/>
</dbReference>
<dbReference type="Proteomes" id="UP000789375">
    <property type="component" value="Unassembled WGS sequence"/>
</dbReference>
<dbReference type="AlphaFoldDB" id="A0A9N9HIQ5"/>
<accession>A0A9N9HIQ5</accession>
<protein>
    <submittedName>
        <fullName evidence="1">15656_t:CDS:1</fullName>
    </submittedName>
</protein>
<keyword evidence="2" id="KW-1185">Reference proteome</keyword>
<sequence>MTTDSLNFSIDPLSNSQLKNESYKSSSDDHFAFDNDSSTSDITFFTIKQENSDSMSSDFIDIEQNSDVTNTEQISDSKNTEQMSNLINSSEDIINSDNLSKQIDSDTTTTYKQLGPTLFYKKKRNDDFIYFGYILNYKIPIIGVQMSYPIKYILSKFGFYAGGIKKKSIAAKLQTFIYGGQIPKNSLFANIQSFMRD</sequence>
<proteinExistence type="predicted"/>
<name>A0A9N9HIQ5_FUNMO</name>
<gene>
    <name evidence="1" type="ORF">FMOSSE_LOCUS13537</name>
</gene>
<dbReference type="Gene3D" id="6.10.110.10">
    <property type="match status" value="1"/>
</dbReference>
<evidence type="ECO:0000313" key="1">
    <source>
        <dbReference type="EMBL" id="CAG8695074.1"/>
    </source>
</evidence>
<comment type="caution">
    <text evidence="1">The sequence shown here is derived from an EMBL/GenBank/DDBJ whole genome shotgun (WGS) entry which is preliminary data.</text>
</comment>
<evidence type="ECO:0000313" key="2">
    <source>
        <dbReference type="Proteomes" id="UP000789375"/>
    </source>
</evidence>